<evidence type="ECO:0000256" key="11">
    <source>
        <dbReference type="SAM" id="MobiDB-lite"/>
    </source>
</evidence>
<feature type="region of interest" description="Disordered" evidence="11">
    <location>
        <begin position="472"/>
        <end position="539"/>
    </location>
</feature>
<gene>
    <name evidence="14" type="ORF">JI435_041230</name>
</gene>
<feature type="chain" id="PRO_5034939745" description="Endoplasmic reticulum lectin" evidence="12">
    <location>
        <begin position="17"/>
        <end position="539"/>
    </location>
</feature>
<feature type="signal peptide" evidence="12">
    <location>
        <begin position="1"/>
        <end position="16"/>
    </location>
</feature>
<keyword evidence="5 10" id="KW-0256">Endoplasmic reticulum</keyword>
<dbReference type="EMBL" id="CP069030">
    <property type="protein sequence ID" value="QRC98016.1"/>
    <property type="molecule type" value="Genomic_DNA"/>
</dbReference>
<evidence type="ECO:0000256" key="8">
    <source>
        <dbReference type="ARBA" id="ARBA00057311"/>
    </source>
</evidence>
<evidence type="ECO:0000256" key="10">
    <source>
        <dbReference type="RuleBase" id="RU369099"/>
    </source>
</evidence>
<evidence type="ECO:0000256" key="4">
    <source>
        <dbReference type="ARBA" id="ARBA00022734"/>
    </source>
</evidence>
<proteinExistence type="inferred from homology"/>
<feature type="compositionally biased region" description="Basic and acidic residues" evidence="11">
    <location>
        <begin position="205"/>
        <end position="233"/>
    </location>
</feature>
<dbReference type="InterPro" id="IPR009011">
    <property type="entry name" value="Man6P_isomerase_rcpt-bd_dom_sf"/>
</dbReference>
<dbReference type="OrthoDB" id="448954at2759"/>
<dbReference type="Pfam" id="PF07915">
    <property type="entry name" value="PRKCSH"/>
    <property type="match status" value="1"/>
</dbReference>
<dbReference type="VEuPathDB" id="FungiDB:JI435_041230"/>
<dbReference type="PROSITE" id="PS51914">
    <property type="entry name" value="MRH"/>
    <property type="match status" value="1"/>
</dbReference>
<dbReference type="Proteomes" id="UP000663193">
    <property type="component" value="Chromosome 8"/>
</dbReference>
<dbReference type="AlphaFoldDB" id="A0A7U2F3Y8"/>
<keyword evidence="3 12" id="KW-0732">Signal</keyword>
<evidence type="ECO:0000256" key="9">
    <source>
        <dbReference type="ARBA" id="ARBA00063653"/>
    </source>
</evidence>
<dbReference type="FunFam" id="2.70.130.10:FF:000025">
    <property type="entry name" value="Protein OS-9 homolog"/>
    <property type="match status" value="1"/>
</dbReference>
<dbReference type="KEGG" id="pno:SNOG_04123"/>
<feature type="region of interest" description="Disordered" evidence="11">
    <location>
        <begin position="49"/>
        <end position="80"/>
    </location>
</feature>
<protein>
    <recommendedName>
        <fullName evidence="10">Endoplasmic reticulum lectin</fullName>
    </recommendedName>
    <alternativeName>
        <fullName evidence="10">Protein OS-9 homolog</fullName>
    </alternativeName>
</protein>
<dbReference type="RefSeq" id="XP_001794547.1">
    <property type="nucleotide sequence ID" value="XM_001794495.1"/>
</dbReference>
<dbReference type="Gene3D" id="2.70.130.10">
    <property type="entry name" value="Mannose-6-phosphate receptor binding domain"/>
    <property type="match status" value="1"/>
</dbReference>
<dbReference type="InterPro" id="IPR012913">
    <property type="entry name" value="OS9-like_dom"/>
</dbReference>
<comment type="similarity">
    <text evidence="2 10">Belongs to the OS-9 family.</text>
</comment>
<dbReference type="GO" id="GO:0036503">
    <property type="term" value="P:ERAD pathway"/>
    <property type="evidence" value="ECO:0007669"/>
    <property type="project" value="UniProtKB-UniRule"/>
</dbReference>
<evidence type="ECO:0000313" key="15">
    <source>
        <dbReference type="Proteomes" id="UP000663193"/>
    </source>
</evidence>
<sequence length="539" mass="59892">MRNFWALPAVLRIALASQHAFSVFDDLLAFPQYEVTWPDTYVTEDDATSLLSPHASPSSSSAIPSSQETQELSKREKGAQIPPAEDALEYTYEAVVLQGQRYLCSIPTIPEEVPLNSTTSAEEAKAEEEKELVRATDRGWELLEGMKGSCIYYLSGWWSYSFCYKKEVKQFHQLPPSRGVSLYPPVEDTSVHSFVLGRYQKEKETKKDARKTLGSEQGSKETFDDEGNVKDESESALDLPRLESKGSSRYMVQRLNGGTECDLTGRPRKIDVQFHCNPHSADRIAMIKETSTCSYLMIVETPRLCHDVAFSPPQDNLAHAITCQPVIPDSEVEDWRIASAARLAAKITEAERLIAEHDDANSNPLREVTEGLEGSSKRGPIIGGIEVGARALVGSEGKVIEKSVVVGGGKEVFVATVASSDGKQMSKEDMKKYNIADPKDVEKFKTNLKKLAGRKGWKLDLVDTPKGREFRGIIEADDAEEGQKEVKKEKDREEKGREEKGGMGTDKKQAPKPAADEDEDEDEDDEPQEGSEEVYKDEL</sequence>
<dbReference type="SUPFAM" id="SSF50911">
    <property type="entry name" value="Mannose 6-phosphate receptor domain"/>
    <property type="match status" value="1"/>
</dbReference>
<name>A0A7U2F3Y8_PHANO</name>
<dbReference type="OMA" id="AYPQFEV"/>
<dbReference type="GO" id="GO:0005789">
    <property type="term" value="C:endoplasmic reticulum membrane"/>
    <property type="evidence" value="ECO:0007669"/>
    <property type="project" value="UniProtKB-SubCell"/>
</dbReference>
<evidence type="ECO:0000259" key="13">
    <source>
        <dbReference type="PROSITE" id="PS51914"/>
    </source>
</evidence>
<evidence type="ECO:0000256" key="12">
    <source>
        <dbReference type="SAM" id="SignalP"/>
    </source>
</evidence>
<dbReference type="InterPro" id="IPR045149">
    <property type="entry name" value="OS-9-like"/>
</dbReference>
<evidence type="ECO:0000256" key="7">
    <source>
        <dbReference type="ARBA" id="ARBA00023157"/>
    </source>
</evidence>
<reference evidence="15" key="1">
    <citation type="journal article" date="2021" name="BMC Genomics">
        <title>Chromosome-level genome assembly and manually-curated proteome of model necrotroph Parastagonospora nodorum Sn15 reveals a genome-wide trove of candidate effector homologs, and redundancy of virulence-related functions within an accessory chromosome.</title>
        <authorList>
            <person name="Bertazzoni S."/>
            <person name="Jones D.A.B."/>
            <person name="Phan H.T."/>
            <person name="Tan K.-C."/>
            <person name="Hane J.K."/>
        </authorList>
    </citation>
    <scope>NUCLEOTIDE SEQUENCE [LARGE SCALE GENOMIC DNA]</scope>
    <source>
        <strain evidence="15">SN15 / ATCC MYA-4574 / FGSC 10173)</strain>
    </source>
</reference>
<keyword evidence="4 10" id="KW-0430">Lectin</keyword>
<keyword evidence="15" id="KW-1185">Reference proteome</keyword>
<dbReference type="GO" id="GO:0005788">
    <property type="term" value="C:endoplasmic reticulum lumen"/>
    <property type="evidence" value="ECO:0007669"/>
    <property type="project" value="UniProtKB-UniRule"/>
</dbReference>
<evidence type="ECO:0000256" key="1">
    <source>
        <dbReference type="ARBA" id="ARBA00004367"/>
    </source>
</evidence>
<evidence type="ECO:0000256" key="6">
    <source>
        <dbReference type="ARBA" id="ARBA00023136"/>
    </source>
</evidence>
<evidence type="ECO:0000256" key="5">
    <source>
        <dbReference type="ARBA" id="ARBA00022824"/>
    </source>
</evidence>
<dbReference type="PANTHER" id="PTHR15414">
    <property type="entry name" value="OS-9-RELATED"/>
    <property type="match status" value="1"/>
</dbReference>
<dbReference type="GO" id="GO:0030968">
    <property type="term" value="P:endoplasmic reticulum unfolded protein response"/>
    <property type="evidence" value="ECO:0007669"/>
    <property type="project" value="UniProtKB-UniRule"/>
</dbReference>
<feature type="compositionally biased region" description="Low complexity" evidence="11">
    <location>
        <begin position="49"/>
        <end position="66"/>
    </location>
</feature>
<dbReference type="InterPro" id="IPR044865">
    <property type="entry name" value="MRH_dom"/>
</dbReference>
<evidence type="ECO:0000256" key="3">
    <source>
        <dbReference type="ARBA" id="ARBA00022729"/>
    </source>
</evidence>
<evidence type="ECO:0000313" key="14">
    <source>
        <dbReference type="EMBL" id="QRC98016.1"/>
    </source>
</evidence>
<comment type="subcellular location">
    <subcellularLocation>
        <location evidence="1 10">Endoplasmic reticulum membrane</location>
        <topology evidence="1 10">Peripheral membrane protein</topology>
        <orientation evidence="1 10">Lumenal side</orientation>
    </subcellularLocation>
</comment>
<keyword evidence="6 10" id="KW-0472">Membrane</keyword>
<accession>A0A7U2F3Y8</accession>
<organism evidence="14 15">
    <name type="scientific">Phaeosphaeria nodorum (strain SN15 / ATCC MYA-4574 / FGSC 10173)</name>
    <name type="common">Glume blotch fungus</name>
    <name type="synonym">Parastagonospora nodorum</name>
    <dbReference type="NCBI Taxonomy" id="321614"/>
    <lineage>
        <taxon>Eukaryota</taxon>
        <taxon>Fungi</taxon>
        <taxon>Dikarya</taxon>
        <taxon>Ascomycota</taxon>
        <taxon>Pezizomycotina</taxon>
        <taxon>Dothideomycetes</taxon>
        <taxon>Pleosporomycetidae</taxon>
        <taxon>Pleosporales</taxon>
        <taxon>Pleosporineae</taxon>
        <taxon>Phaeosphaeriaceae</taxon>
        <taxon>Parastagonospora</taxon>
    </lineage>
</organism>
<comment type="function">
    <text evidence="8 10">Lectin involved in the quality control of the secretory pathway. As a member of the endoplasmic reticulum-associated degradation lumenal (ERAD-L) surveillance system, targets misfolded endoplasmic reticulum lumenal glycoproteins for degradation.</text>
</comment>
<feature type="region of interest" description="Disordered" evidence="11">
    <location>
        <begin position="205"/>
        <end position="238"/>
    </location>
</feature>
<comment type="subunit">
    <text evidence="9">Interacts with missfolded ER lumenal proteins.</text>
</comment>
<evidence type="ECO:0000256" key="2">
    <source>
        <dbReference type="ARBA" id="ARBA00009918"/>
    </source>
</evidence>
<feature type="domain" description="MRH" evidence="13">
    <location>
        <begin position="148"/>
        <end position="307"/>
    </location>
</feature>
<feature type="compositionally biased region" description="Acidic residues" evidence="11">
    <location>
        <begin position="516"/>
        <end position="532"/>
    </location>
</feature>
<dbReference type="GO" id="GO:0030246">
    <property type="term" value="F:carbohydrate binding"/>
    <property type="evidence" value="ECO:0007669"/>
    <property type="project" value="UniProtKB-UniRule"/>
</dbReference>
<dbReference type="PANTHER" id="PTHR15414:SF0">
    <property type="entry name" value="ENDOPLASMIC RETICULUM LECTIN 1"/>
    <property type="match status" value="1"/>
</dbReference>
<feature type="compositionally biased region" description="Basic and acidic residues" evidence="11">
    <location>
        <begin position="481"/>
        <end position="509"/>
    </location>
</feature>
<keyword evidence="7" id="KW-1015">Disulfide bond</keyword>